<feature type="domain" description="Duffy-binding-like" evidence="2">
    <location>
        <begin position="600"/>
        <end position="733"/>
    </location>
</feature>
<evidence type="ECO:0000256" key="1">
    <source>
        <dbReference type="SAM" id="MobiDB-lite"/>
    </source>
</evidence>
<dbReference type="InterPro" id="IPR054595">
    <property type="entry name" value="DBL_C"/>
</dbReference>
<dbReference type="Pfam" id="PF22672">
    <property type="entry name" value="DBL_C"/>
    <property type="match status" value="1"/>
</dbReference>
<dbReference type="GO" id="GO:0016020">
    <property type="term" value="C:membrane"/>
    <property type="evidence" value="ECO:0007669"/>
    <property type="project" value="InterPro"/>
</dbReference>
<protein>
    <recommendedName>
        <fullName evidence="8">Duffy-binding-like domain-containing protein</fullName>
    </recommendedName>
</protein>
<name>A0A024VXP6_PLAFA</name>
<organism evidence="6 7">
    <name type="scientific">Plasmodium falciparum Tanzania</name>
    <name type="common">2000708</name>
    <dbReference type="NCBI Taxonomy" id="1036725"/>
    <lineage>
        <taxon>Eukaryota</taxon>
        <taxon>Sar</taxon>
        <taxon>Alveolata</taxon>
        <taxon>Apicomplexa</taxon>
        <taxon>Aconoidasida</taxon>
        <taxon>Haemosporida</taxon>
        <taxon>Plasmodiidae</taxon>
        <taxon>Plasmodium</taxon>
        <taxon>Plasmodium (Laverania)</taxon>
    </lineage>
</organism>
<accession>A0A024VXP6</accession>
<dbReference type="InterPro" id="IPR008602">
    <property type="entry name" value="Duffy-antigen-binding"/>
</dbReference>
<dbReference type="Gene3D" id="1.20.58.1930">
    <property type="match status" value="1"/>
</dbReference>
<dbReference type="GO" id="GO:0046789">
    <property type="term" value="F:host cell surface receptor binding"/>
    <property type="evidence" value="ECO:0007669"/>
    <property type="project" value="InterPro"/>
</dbReference>
<dbReference type="Proteomes" id="UP000030708">
    <property type="component" value="Unassembled WGS sequence"/>
</dbReference>
<dbReference type="Gene3D" id="1.20.58.830">
    <property type="match status" value="1"/>
</dbReference>
<evidence type="ECO:0000259" key="2">
    <source>
        <dbReference type="Pfam" id="PF03011"/>
    </source>
</evidence>
<dbReference type="Pfam" id="PF03011">
    <property type="entry name" value="PFEMP"/>
    <property type="match status" value="1"/>
</dbReference>
<evidence type="ECO:0000313" key="6">
    <source>
        <dbReference type="EMBL" id="ETW33015.1"/>
    </source>
</evidence>
<sequence>MVRTVSAGGGKDDYKDATNVKELLDKIGQQVYEEKVKNGADAKNYIEALKGNLQAAKGIGELAAFPDTCKRVEQYYKRLNGKRYPCEKRSPVRFSDESRSQCTHNRIKDSNKDDNKCGACAPYRRLHLCDYNLEKMGRTSTTKHDLLAEVCMAAKYEGDSIKTHYTIHQQKYGDSQICTELARSFADIGDIIRGKDLYLSYDKKEKEQRDKIEKNLQKIFGNIYNEVMRGKNVDALQKRYGSDKENYFQLREDWWTANRETVWEALTCDVDGSYFRATCGDSDSPSQAQKQCRCGDGKSKAGKTSGDVSIVPTYFDYVPQFLRWFEEWAEDFCRKRKHKLQNAIKKCRGDSGNERYCSRNGYDCTKTIRGINQLVSDPECTNCSLVCTPFVDWIDNKKKEFEKQKNKYDKEIEKKDQTKTTITIGDKTINNWYVKEFYERLNQTYGDVKKFLGLLNQETTCKDPPTIGKETASKVDFTNDKIDEIFSHTEYCETCPWCETKVKNQDGKWTDIPHIEGCQNNVIKDLDNNESAVIRLLLKDKDGKTMVEKLGGLCGNGAKKNNIQEKTWKCHYEGSGKHYCILQDEKTKRNEQTIMPYYVLFLNWINEMLKDSIDWSKELKTCINNEKPTNCIRECKSKCDCFQKWVQHMRTEWQQLEEHYEKEDFYNDFTAYRTLELYLQTIYLEMIQKDYAKEKPVEEMKKIIENNNIMEATRNNNSINTFLQQEEQKAKNC</sequence>
<feature type="region of interest" description="Disordered" evidence="1">
    <location>
        <begin position="95"/>
        <end position="114"/>
    </location>
</feature>
<evidence type="ECO:0000259" key="5">
    <source>
        <dbReference type="Pfam" id="PF22672"/>
    </source>
</evidence>
<dbReference type="Gene3D" id="1.20.1310.20">
    <property type="entry name" value="Duffy-antigen binding domain"/>
    <property type="match status" value="1"/>
</dbReference>
<dbReference type="OrthoDB" id="10572144at2759"/>
<dbReference type="FunFam" id="1.20.1310.20:FF:000001">
    <property type="entry name" value="Erythrocyte membrane protein 1, PfEMP1"/>
    <property type="match status" value="1"/>
</dbReference>
<dbReference type="InterPro" id="IPR029210">
    <property type="entry name" value="PfEMP1_NTS"/>
</dbReference>
<feature type="domain" description="Duffy-binding-like" evidence="5">
    <location>
        <begin position="327"/>
        <end position="490"/>
    </location>
</feature>
<dbReference type="Pfam" id="PF05424">
    <property type="entry name" value="Duffy_binding"/>
    <property type="match status" value="1"/>
</dbReference>
<proteinExistence type="predicted"/>
<dbReference type="InterPro" id="IPR042202">
    <property type="entry name" value="Duffy-ag-bd_sf"/>
</dbReference>
<dbReference type="Pfam" id="PF15447">
    <property type="entry name" value="NTS"/>
    <property type="match status" value="1"/>
</dbReference>
<dbReference type="EMBL" id="KI926931">
    <property type="protein sequence ID" value="ETW33015.1"/>
    <property type="molecule type" value="Genomic_DNA"/>
</dbReference>
<dbReference type="SUPFAM" id="SSF140924">
    <property type="entry name" value="Duffy binding domain-like"/>
    <property type="match status" value="2"/>
</dbReference>
<evidence type="ECO:0000313" key="7">
    <source>
        <dbReference type="Proteomes" id="UP000030708"/>
    </source>
</evidence>
<dbReference type="FunFam" id="1.20.58.830:FF:000005">
    <property type="entry name" value="Erythrocyte membrane protein 1, PfEMP1"/>
    <property type="match status" value="1"/>
</dbReference>
<gene>
    <name evidence="6" type="ORF">PFTANZ_06266</name>
</gene>
<reference evidence="6 7" key="1">
    <citation type="submission" date="2013-02" db="EMBL/GenBank/DDBJ databases">
        <title>The Genome Annotation of Plasmodium falciparum Tanzania (2000708).</title>
        <authorList>
            <consortium name="The Broad Institute Genome Sequencing Platform"/>
            <consortium name="The Broad Institute Genome Sequencing Center for Infectious Disease"/>
            <person name="Neafsey D."/>
            <person name="Hoffman S."/>
            <person name="Volkman S."/>
            <person name="Rosenthal P."/>
            <person name="Walker B."/>
            <person name="Young S.K."/>
            <person name="Zeng Q."/>
            <person name="Gargeya S."/>
            <person name="Fitzgerald M."/>
            <person name="Haas B."/>
            <person name="Abouelleil A."/>
            <person name="Allen A.W."/>
            <person name="Alvarado L."/>
            <person name="Arachchi H.M."/>
            <person name="Berlin A.M."/>
            <person name="Chapman S.B."/>
            <person name="Gainer-Dewar J."/>
            <person name="Goldberg J."/>
            <person name="Griggs A."/>
            <person name="Gujja S."/>
            <person name="Hansen M."/>
            <person name="Howarth C."/>
            <person name="Imamovic A."/>
            <person name="Ireland A."/>
            <person name="Larimer J."/>
            <person name="McCowan C."/>
            <person name="Murphy C."/>
            <person name="Pearson M."/>
            <person name="Poon T.W."/>
            <person name="Priest M."/>
            <person name="Roberts A."/>
            <person name="Saif S."/>
            <person name="Shea T."/>
            <person name="Sisk P."/>
            <person name="Sykes S."/>
            <person name="Wortman J."/>
            <person name="Nusbaum C."/>
            <person name="Birren B."/>
        </authorList>
    </citation>
    <scope>NUCLEOTIDE SEQUENCE [LARGE SCALE GENOMIC DNA]</scope>
    <source>
        <strain evidence="7">Tanzania (2000708)</strain>
    </source>
</reference>
<dbReference type="AlphaFoldDB" id="A0A024VXP6"/>
<evidence type="ECO:0000259" key="4">
    <source>
        <dbReference type="Pfam" id="PF15447"/>
    </source>
</evidence>
<feature type="domain" description="Plasmodium falciparum erythrocyte membrane protein-1 N-terminal segment" evidence="4">
    <location>
        <begin position="20"/>
        <end position="57"/>
    </location>
</feature>
<feature type="non-terminal residue" evidence="6">
    <location>
        <position position="733"/>
    </location>
</feature>
<reference evidence="6 7" key="2">
    <citation type="submission" date="2013-02" db="EMBL/GenBank/DDBJ databases">
        <title>The Genome Sequence of Plasmodium falciparum Tanzania (2000708).</title>
        <authorList>
            <consortium name="The Broad Institute Genome Sequencing Platform"/>
            <consortium name="The Broad Institute Genome Sequencing Center for Infectious Disease"/>
            <person name="Neafsey D."/>
            <person name="Cheeseman I."/>
            <person name="Volkman S."/>
            <person name="Adams J."/>
            <person name="Walker B."/>
            <person name="Young S.K."/>
            <person name="Zeng Q."/>
            <person name="Gargeya S."/>
            <person name="Fitzgerald M."/>
            <person name="Haas B."/>
            <person name="Abouelleil A."/>
            <person name="Alvarado L."/>
            <person name="Arachchi H.M."/>
            <person name="Berlin A.M."/>
            <person name="Chapman S.B."/>
            <person name="Dewar J."/>
            <person name="Goldberg J."/>
            <person name="Griggs A."/>
            <person name="Gujja S."/>
            <person name="Hansen M."/>
            <person name="Howarth C."/>
            <person name="Imamovic A."/>
            <person name="Larimer J."/>
            <person name="McCowan C."/>
            <person name="Murphy C."/>
            <person name="Neiman D."/>
            <person name="Pearson M."/>
            <person name="Priest M."/>
            <person name="Roberts A."/>
            <person name="Saif S."/>
            <person name="Shea T."/>
            <person name="Sisk P."/>
            <person name="Sykes S."/>
            <person name="Wortman J."/>
            <person name="Nusbaum C."/>
            <person name="Birren B."/>
        </authorList>
    </citation>
    <scope>NUCLEOTIDE SEQUENCE [LARGE SCALE GENOMIC DNA]</scope>
    <source>
        <strain evidence="7">Tanzania (2000708)</strain>
    </source>
</reference>
<evidence type="ECO:0000259" key="3">
    <source>
        <dbReference type="Pfam" id="PF05424"/>
    </source>
</evidence>
<feature type="domain" description="Duffy-antigen binding" evidence="3">
    <location>
        <begin position="118"/>
        <end position="323"/>
    </location>
</feature>
<evidence type="ECO:0008006" key="8">
    <source>
        <dbReference type="Google" id="ProtNLM"/>
    </source>
</evidence>
<dbReference type="InterPro" id="IPR004258">
    <property type="entry name" value="DBL"/>
</dbReference>